<organism evidence="2 3">
    <name type="scientific">Seriola dumerili</name>
    <name type="common">Greater amberjack</name>
    <name type="synonym">Caranx dumerili</name>
    <dbReference type="NCBI Taxonomy" id="41447"/>
    <lineage>
        <taxon>Eukaryota</taxon>
        <taxon>Metazoa</taxon>
        <taxon>Chordata</taxon>
        <taxon>Craniata</taxon>
        <taxon>Vertebrata</taxon>
        <taxon>Euteleostomi</taxon>
        <taxon>Actinopterygii</taxon>
        <taxon>Neopterygii</taxon>
        <taxon>Teleostei</taxon>
        <taxon>Neoteleostei</taxon>
        <taxon>Acanthomorphata</taxon>
        <taxon>Carangaria</taxon>
        <taxon>Carangiformes</taxon>
        <taxon>Carangidae</taxon>
        <taxon>Seriola</taxon>
    </lineage>
</organism>
<proteinExistence type="predicted"/>
<dbReference type="CTD" id="111231578"/>
<dbReference type="Proteomes" id="UP000261420">
    <property type="component" value="Unplaced"/>
</dbReference>
<feature type="region of interest" description="Disordered" evidence="1">
    <location>
        <begin position="65"/>
        <end position="87"/>
    </location>
</feature>
<dbReference type="STRING" id="41447.ENSSDUP00000008531"/>
<evidence type="ECO:0000313" key="3">
    <source>
        <dbReference type="Proteomes" id="UP000261420"/>
    </source>
</evidence>
<dbReference type="RefSeq" id="XP_022614445.1">
    <property type="nucleotide sequence ID" value="XM_022758724.1"/>
</dbReference>
<name>A0A3B4TQK4_SERDU</name>
<dbReference type="InterPro" id="IPR020339">
    <property type="entry name" value="C20orf85-like"/>
</dbReference>
<accession>A0A3B4TQK4</accession>
<protein>
    <submittedName>
        <fullName evidence="2">Uncharacterized protein</fullName>
    </submittedName>
</protein>
<dbReference type="GeneID" id="111231578"/>
<sequence length="131" mass="14872">MADSKQTSEPVNFVHQDEIWKAHLKVEKVSAEVWPKKWGFLTEVYKEYERESVKLKRAAGVELPHHLAPTPATPPQKHIQVGPSPPVPQTTQALIGWRSAHSHLQLEKYGTVHYGRRSFMKELGWPLGACS</sequence>
<dbReference type="Ensembl" id="ENSSDUT00000008689.1">
    <property type="protein sequence ID" value="ENSSDUP00000008531.1"/>
    <property type="gene ID" value="ENSSDUG00000006269.1"/>
</dbReference>
<reference evidence="2" key="2">
    <citation type="submission" date="2025-09" db="UniProtKB">
        <authorList>
            <consortium name="Ensembl"/>
        </authorList>
    </citation>
    <scope>IDENTIFICATION</scope>
</reference>
<dbReference type="OMA" id="QIWKDHI"/>
<evidence type="ECO:0000256" key="1">
    <source>
        <dbReference type="SAM" id="MobiDB-lite"/>
    </source>
</evidence>
<dbReference type="KEGG" id="sdu:111231578"/>
<keyword evidence="3" id="KW-1185">Reference proteome</keyword>
<dbReference type="PANTHER" id="PTHR31909:SF3">
    <property type="entry name" value="SIMILAR TO PROTEIN C20ORF85 HOMOLOG"/>
    <property type="match status" value="1"/>
</dbReference>
<reference evidence="2" key="1">
    <citation type="submission" date="2025-08" db="UniProtKB">
        <authorList>
            <consortium name="Ensembl"/>
        </authorList>
    </citation>
    <scope>IDENTIFICATION</scope>
</reference>
<dbReference type="PANTHER" id="PTHR31909">
    <property type="entry name" value="CHROMOSOME 20 ORF85 FAMILY MEMBER"/>
    <property type="match status" value="1"/>
</dbReference>
<dbReference type="Pfam" id="PF14945">
    <property type="entry name" value="LLC1"/>
    <property type="match status" value="1"/>
</dbReference>
<dbReference type="AlphaFoldDB" id="A0A3B4TQK4"/>
<dbReference type="GeneTree" id="ENSGT00940000154459"/>
<evidence type="ECO:0000313" key="2">
    <source>
        <dbReference type="Ensembl" id="ENSSDUP00000008531.1"/>
    </source>
</evidence>